<proteinExistence type="predicted"/>
<dbReference type="Proteomes" id="UP001061298">
    <property type="component" value="Chromosome"/>
</dbReference>
<dbReference type="EMBL" id="CP106793">
    <property type="protein sequence ID" value="UXY17460.1"/>
    <property type="molecule type" value="Genomic_DNA"/>
</dbReference>
<accession>A0ABY6DSV5</accession>
<organism evidence="1 2">
    <name type="scientific">Streptomyces cynarae</name>
    <dbReference type="NCBI Taxonomy" id="2981134"/>
    <lineage>
        <taxon>Bacteria</taxon>
        <taxon>Bacillati</taxon>
        <taxon>Actinomycetota</taxon>
        <taxon>Actinomycetes</taxon>
        <taxon>Kitasatosporales</taxon>
        <taxon>Streptomycetaceae</taxon>
        <taxon>Streptomyces</taxon>
    </lineage>
</organism>
<evidence type="ECO:0000313" key="1">
    <source>
        <dbReference type="EMBL" id="UXY17460.1"/>
    </source>
</evidence>
<protein>
    <recommendedName>
        <fullName evidence="3">ClpX-type ZB domain-containing protein</fullName>
    </recommendedName>
</protein>
<name>A0ABY6DSV5_9ACTN</name>
<dbReference type="RefSeq" id="WP_263227363.1">
    <property type="nucleotide sequence ID" value="NZ_CP106793.1"/>
</dbReference>
<keyword evidence="2" id="KW-1185">Reference proteome</keyword>
<sequence>MSSTVPIAEQLTPAQADDRACLVCGSEAAVTRLVGDRADVQLFACVPCIDRARTPHDSRQPTAVGTVHSDS</sequence>
<reference evidence="1" key="1">
    <citation type="submission" date="2022-10" db="EMBL/GenBank/DDBJ databases">
        <authorList>
            <person name="Mo P."/>
        </authorList>
    </citation>
    <scope>NUCLEOTIDE SEQUENCE</scope>
    <source>
        <strain evidence="1">HUAS 13-4</strain>
    </source>
</reference>
<evidence type="ECO:0008006" key="3">
    <source>
        <dbReference type="Google" id="ProtNLM"/>
    </source>
</evidence>
<gene>
    <name evidence="1" type="ORF">N8I84_00735</name>
</gene>
<evidence type="ECO:0000313" key="2">
    <source>
        <dbReference type="Proteomes" id="UP001061298"/>
    </source>
</evidence>